<reference evidence="1" key="1">
    <citation type="journal article" date="2020" name="BMC">
        <title>Leishmania infection induces a limited differential gene expression in the sand fly midgut.</title>
        <authorList>
            <person name="Coutinho-Abreu I.V."/>
            <person name="Serafim T.D."/>
            <person name="Meneses C."/>
            <person name="Kamhawi S."/>
            <person name="Oliveira F."/>
            <person name="Valenzuela J.G."/>
        </authorList>
    </citation>
    <scope>NUCLEOTIDE SEQUENCE</scope>
    <source>
        <strain evidence="1">Jacobina</strain>
        <tissue evidence="1">Midgut</tissue>
    </source>
</reference>
<sequence>MIHLWLLISFVSRERNNLLDSRILIELLLVVYGSLNGIGKITLISYYFRYLVIPLFVHFTRGCCTNVPHTLSLVIR</sequence>
<dbReference type="EMBL" id="GITU01010639">
    <property type="protein sequence ID" value="MBC1179342.1"/>
    <property type="molecule type" value="Transcribed_RNA"/>
</dbReference>
<proteinExistence type="predicted"/>
<accession>A0A7G3AZU2</accession>
<organism evidence="1">
    <name type="scientific">Lutzomyia longipalpis</name>
    <name type="common">Sand fly</name>
    <dbReference type="NCBI Taxonomy" id="7200"/>
    <lineage>
        <taxon>Eukaryota</taxon>
        <taxon>Metazoa</taxon>
        <taxon>Ecdysozoa</taxon>
        <taxon>Arthropoda</taxon>
        <taxon>Hexapoda</taxon>
        <taxon>Insecta</taxon>
        <taxon>Pterygota</taxon>
        <taxon>Neoptera</taxon>
        <taxon>Endopterygota</taxon>
        <taxon>Diptera</taxon>
        <taxon>Nematocera</taxon>
        <taxon>Psychodoidea</taxon>
        <taxon>Psychodidae</taxon>
        <taxon>Lutzomyia</taxon>
        <taxon>Lutzomyia</taxon>
    </lineage>
</organism>
<dbReference type="AlphaFoldDB" id="A0A7G3AZU2"/>
<protein>
    <submittedName>
        <fullName evidence="1">Uncharacterized protein</fullName>
    </submittedName>
</protein>
<evidence type="ECO:0000313" key="1">
    <source>
        <dbReference type="EMBL" id="MBC1179342.1"/>
    </source>
</evidence>
<name>A0A7G3AZU2_LUTLO</name>